<organism evidence="4 5">
    <name type="scientific">Rosa chinensis</name>
    <name type="common">China rose</name>
    <dbReference type="NCBI Taxonomy" id="74649"/>
    <lineage>
        <taxon>Eukaryota</taxon>
        <taxon>Viridiplantae</taxon>
        <taxon>Streptophyta</taxon>
        <taxon>Embryophyta</taxon>
        <taxon>Tracheophyta</taxon>
        <taxon>Spermatophyta</taxon>
        <taxon>Magnoliopsida</taxon>
        <taxon>eudicotyledons</taxon>
        <taxon>Gunneridae</taxon>
        <taxon>Pentapetalae</taxon>
        <taxon>rosids</taxon>
        <taxon>fabids</taxon>
        <taxon>Rosales</taxon>
        <taxon>Rosaceae</taxon>
        <taxon>Rosoideae</taxon>
        <taxon>Rosoideae incertae sedis</taxon>
        <taxon>Rosa</taxon>
    </lineage>
</organism>
<dbReference type="Gene3D" id="1.25.70.10">
    <property type="entry name" value="Transcription termination factor 3, mitochondrial"/>
    <property type="match status" value="1"/>
</dbReference>
<dbReference type="PANTHER" id="PTHR13068">
    <property type="entry name" value="CGI-12 PROTEIN-RELATED"/>
    <property type="match status" value="1"/>
</dbReference>
<proteinExistence type="inferred from homology"/>
<keyword evidence="2" id="KW-0804">Transcription</keyword>
<evidence type="ECO:0000313" key="4">
    <source>
        <dbReference type="EMBL" id="PRQ51428.1"/>
    </source>
</evidence>
<dbReference type="InterPro" id="IPR038538">
    <property type="entry name" value="MTERF_sf"/>
</dbReference>
<dbReference type="OrthoDB" id="1158866at2759"/>
<evidence type="ECO:0000313" key="5">
    <source>
        <dbReference type="Proteomes" id="UP000238479"/>
    </source>
</evidence>
<evidence type="ECO:0000256" key="2">
    <source>
        <dbReference type="ARBA" id="ARBA00022472"/>
    </source>
</evidence>
<protein>
    <submittedName>
        <fullName evidence="4">Putative transcription regulator mTERF family</fullName>
    </submittedName>
</protein>
<evidence type="ECO:0000256" key="3">
    <source>
        <dbReference type="ARBA" id="ARBA00022946"/>
    </source>
</evidence>
<keyword evidence="2" id="KW-0806">Transcription termination</keyword>
<keyword evidence="5" id="KW-1185">Reference proteome</keyword>
<dbReference type="EMBL" id="PDCK01000040">
    <property type="protein sequence ID" value="PRQ51428.1"/>
    <property type="molecule type" value="Genomic_DNA"/>
</dbReference>
<dbReference type="OMA" id="YPRFLIE"/>
<dbReference type="PANTHER" id="PTHR13068:SF133">
    <property type="entry name" value="MITOCHONDRIAL TRANSCRIPTION TERMINATION FACTOR FAMILY PROTEIN"/>
    <property type="match status" value="1"/>
</dbReference>
<dbReference type="AlphaFoldDB" id="A0A2P6RYB9"/>
<dbReference type="GO" id="GO:0006353">
    <property type="term" value="P:DNA-templated transcription termination"/>
    <property type="evidence" value="ECO:0007669"/>
    <property type="project" value="UniProtKB-KW"/>
</dbReference>
<keyword evidence="3" id="KW-0809">Transit peptide</keyword>
<dbReference type="SMART" id="SM00733">
    <property type="entry name" value="Mterf"/>
    <property type="match status" value="4"/>
</dbReference>
<comment type="caution">
    <text evidence="4">The sequence shown here is derived from an EMBL/GenBank/DDBJ whole genome shotgun (WGS) entry which is preliminary data.</text>
</comment>
<comment type="similarity">
    <text evidence="1">Belongs to the mTERF family.</text>
</comment>
<dbReference type="FunFam" id="1.25.70.10:FF:000001">
    <property type="entry name" value="Mitochondrial transcription termination factor-like"/>
    <property type="match status" value="1"/>
</dbReference>
<accession>A0A2P6RYB9</accession>
<sequence>MFGFCCRRLQLLVPSCSSISLDSSVTHFLKASPFSRSYASLLGSAIDDEKGHSFTVSYLINSCGLSPEVALSLSKKQKRVQFESPEKPDSVIKLLKHYGLSDTHVSNIVKKRPDLLLANAEKILLPKLEFFASIGLSGTDLARVVSGNPNVLNLSLERNLRPCYDMIKSLPIPDKMVGRVFSKLYQGFMVSANVLSNIAPNIAFLKEVQVPESSVNLCLSNTLFAVSRENQKFKENVEKVISMGISPSSATFLKALYVISVMDHSKWVQRMESYKMTFGWTEDVFLLAFRKNPLFMALLEKKVLSKVDFLVKRMGWQPAFVAKYPSVLTFSLEKWIIPRCKVIRVLLLKGLIIRGEHSLIGTALLAGKNYFLDRFVIRYQKQVPELLNIFQGKMSLADVGLGFEETGGTK</sequence>
<dbReference type="Pfam" id="PF02536">
    <property type="entry name" value="mTERF"/>
    <property type="match status" value="1"/>
</dbReference>
<dbReference type="Gramene" id="PRQ51428">
    <property type="protein sequence ID" value="PRQ51428"/>
    <property type="gene ID" value="RchiOBHm_Chr2g0144331"/>
</dbReference>
<evidence type="ECO:0000256" key="1">
    <source>
        <dbReference type="ARBA" id="ARBA00007692"/>
    </source>
</evidence>
<reference evidence="4 5" key="1">
    <citation type="journal article" date="2018" name="Nat. Genet.">
        <title>The Rosa genome provides new insights in the design of modern roses.</title>
        <authorList>
            <person name="Bendahmane M."/>
        </authorList>
    </citation>
    <scope>NUCLEOTIDE SEQUENCE [LARGE SCALE GENOMIC DNA]</scope>
    <source>
        <strain evidence="5">cv. Old Blush</strain>
    </source>
</reference>
<dbReference type="Proteomes" id="UP000238479">
    <property type="component" value="Chromosome 2"/>
</dbReference>
<name>A0A2P6RYB9_ROSCH</name>
<dbReference type="InterPro" id="IPR003690">
    <property type="entry name" value="MTERF"/>
</dbReference>
<keyword evidence="2" id="KW-0805">Transcription regulation</keyword>
<gene>
    <name evidence="4" type="ORF">RchiOBHm_Chr2g0144331</name>
</gene>
<dbReference type="GO" id="GO:0003676">
    <property type="term" value="F:nucleic acid binding"/>
    <property type="evidence" value="ECO:0007669"/>
    <property type="project" value="InterPro"/>
</dbReference>